<dbReference type="InterPro" id="IPR053182">
    <property type="entry name" value="YobU-like_regulator"/>
</dbReference>
<dbReference type="PANTHER" id="PTHR36444:SF2">
    <property type="entry name" value="TRANSCRIPTIONAL REGULATOR PROTEIN YOBU-RELATED"/>
    <property type="match status" value="1"/>
</dbReference>
<dbReference type="PANTHER" id="PTHR36444">
    <property type="entry name" value="TRANSCRIPTIONAL REGULATOR PROTEIN YOBU-RELATED"/>
    <property type="match status" value="1"/>
</dbReference>
<proteinExistence type="predicted"/>
<name>A0A9W5VND8_BACCE</name>
<dbReference type="EMBL" id="AHEF01000025">
    <property type="protein sequence ID" value="EOP94757.1"/>
    <property type="molecule type" value="Genomic_DNA"/>
</dbReference>
<accession>A0A9W5VND8</accession>
<dbReference type="InterPro" id="IPR011256">
    <property type="entry name" value="Reg_factor_effector_dom_sf"/>
</dbReference>
<dbReference type="InterPro" id="IPR029442">
    <property type="entry name" value="GyrI-like"/>
</dbReference>
<dbReference type="AlphaFoldDB" id="A0A9W5VND8"/>
<evidence type="ECO:0000313" key="2">
    <source>
        <dbReference type="EMBL" id="EOP94757.1"/>
    </source>
</evidence>
<gene>
    <name evidence="2" type="ORF">IGM_01189</name>
</gene>
<dbReference type="Proteomes" id="UP000014009">
    <property type="component" value="Unassembled WGS sequence"/>
</dbReference>
<protein>
    <recommendedName>
        <fullName evidence="1">GyrI-like small molecule binding domain-containing protein</fullName>
    </recommendedName>
</protein>
<evidence type="ECO:0000313" key="3">
    <source>
        <dbReference type="Proteomes" id="UP000014009"/>
    </source>
</evidence>
<reference evidence="2 3" key="1">
    <citation type="submission" date="2012-12" db="EMBL/GenBank/DDBJ databases">
        <title>The Genome Sequence of Bacillus cereus HuB4-4.</title>
        <authorList>
            <consortium name="The Broad Institute Genome Sequencing Platform"/>
            <consortium name="The Broad Institute Genome Sequencing Center for Infectious Disease"/>
            <person name="Feldgarden M."/>
            <person name="Van der Auwera G.A."/>
            <person name="Mahillon J."/>
            <person name="Duprez V."/>
            <person name="Timmery S."/>
            <person name="Mattelet C."/>
            <person name="Dierick K."/>
            <person name="Sun M."/>
            <person name="Yu Z."/>
            <person name="Zhu L."/>
            <person name="Hu X."/>
            <person name="Shank E.B."/>
            <person name="Swiecicka I."/>
            <person name="Hansen B.M."/>
            <person name="Andrup L."/>
            <person name="Walker B."/>
            <person name="Young S.K."/>
            <person name="Zeng Q."/>
            <person name="Gargeya S."/>
            <person name="Fitzgerald M."/>
            <person name="Haas B."/>
            <person name="Abouelleil A."/>
            <person name="Alvarado L."/>
            <person name="Arachchi H.M."/>
            <person name="Berlin A.M."/>
            <person name="Chapman S.B."/>
            <person name="Dewar J."/>
            <person name="Goldberg J."/>
            <person name="Griggs A."/>
            <person name="Gujja S."/>
            <person name="Hansen M."/>
            <person name="Howarth C."/>
            <person name="Imamovic A."/>
            <person name="Larimer J."/>
            <person name="McCowan C."/>
            <person name="Murphy C."/>
            <person name="Neiman D."/>
            <person name="Pearson M."/>
            <person name="Priest M."/>
            <person name="Roberts A."/>
            <person name="Saif S."/>
            <person name="Shea T."/>
            <person name="Sisk P."/>
            <person name="Sykes S."/>
            <person name="Wortman J."/>
            <person name="Nusbaum C."/>
            <person name="Birren B."/>
        </authorList>
    </citation>
    <scope>NUCLEOTIDE SEQUENCE [LARGE SCALE GENOMIC DNA]</scope>
    <source>
        <strain evidence="2 3">HuB4-4</strain>
    </source>
</reference>
<dbReference type="Gene3D" id="3.20.80.10">
    <property type="entry name" value="Regulatory factor, effector binding domain"/>
    <property type="match status" value="1"/>
</dbReference>
<sequence length="91" mass="10679">MEVTDFENVPNEIAKRTFPAATYAVFTTPKVPHEEMVSSIHQTWNAVFSEWFPHSGYEHCGVTEFELYDERCHEDKSEFAQVELWIPVKKK</sequence>
<comment type="caution">
    <text evidence="2">The sequence shown here is derived from an EMBL/GenBank/DDBJ whole genome shotgun (WGS) entry which is preliminary data.</text>
</comment>
<dbReference type="SUPFAM" id="SSF55136">
    <property type="entry name" value="Probable bacterial effector-binding domain"/>
    <property type="match status" value="1"/>
</dbReference>
<evidence type="ECO:0000259" key="1">
    <source>
        <dbReference type="Pfam" id="PF06445"/>
    </source>
</evidence>
<feature type="domain" description="GyrI-like small molecule binding" evidence="1">
    <location>
        <begin position="8"/>
        <end position="89"/>
    </location>
</feature>
<dbReference type="Pfam" id="PF06445">
    <property type="entry name" value="GyrI-like"/>
    <property type="match status" value="1"/>
</dbReference>
<organism evidence="2 3">
    <name type="scientific">Bacillus cereus HuB4-4</name>
    <dbReference type="NCBI Taxonomy" id="1053211"/>
    <lineage>
        <taxon>Bacteria</taxon>
        <taxon>Bacillati</taxon>
        <taxon>Bacillota</taxon>
        <taxon>Bacilli</taxon>
        <taxon>Bacillales</taxon>
        <taxon>Bacillaceae</taxon>
        <taxon>Bacillus</taxon>
        <taxon>Bacillus cereus group</taxon>
    </lineage>
</organism>